<gene>
    <name evidence="2" type="ORF">PIB30_105474</name>
</gene>
<protein>
    <submittedName>
        <fullName evidence="2">Uncharacterized protein</fullName>
    </submittedName>
</protein>
<evidence type="ECO:0000313" key="3">
    <source>
        <dbReference type="Proteomes" id="UP001341840"/>
    </source>
</evidence>
<dbReference type="EMBL" id="JASCZI010124713">
    <property type="protein sequence ID" value="MED6166065.1"/>
    <property type="molecule type" value="Genomic_DNA"/>
</dbReference>
<keyword evidence="3" id="KW-1185">Reference proteome</keyword>
<accession>A0ABU6UXQ2</accession>
<feature type="non-terminal residue" evidence="2">
    <location>
        <position position="65"/>
    </location>
</feature>
<reference evidence="2 3" key="1">
    <citation type="journal article" date="2023" name="Plants (Basel)">
        <title>Bridging the Gap: Combining Genomics and Transcriptomics Approaches to Understand Stylosanthes scabra, an Orphan Legume from the Brazilian Caatinga.</title>
        <authorList>
            <person name="Ferreira-Neto J.R.C."/>
            <person name="da Silva M.D."/>
            <person name="Binneck E."/>
            <person name="de Melo N.F."/>
            <person name="da Silva R.H."/>
            <person name="de Melo A.L.T.M."/>
            <person name="Pandolfi V."/>
            <person name="Bustamante F.O."/>
            <person name="Brasileiro-Vidal A.C."/>
            <person name="Benko-Iseppon A.M."/>
        </authorList>
    </citation>
    <scope>NUCLEOTIDE SEQUENCE [LARGE SCALE GENOMIC DNA]</scope>
    <source>
        <tissue evidence="2">Leaves</tissue>
    </source>
</reference>
<feature type="compositionally biased region" description="Polar residues" evidence="1">
    <location>
        <begin position="1"/>
        <end position="10"/>
    </location>
</feature>
<name>A0ABU6UXQ2_9FABA</name>
<feature type="region of interest" description="Disordered" evidence="1">
    <location>
        <begin position="1"/>
        <end position="25"/>
    </location>
</feature>
<sequence>MKHSKQTTARNHVEHAASRTATESRQARRWLRFALDYIIEVERTRMICTDKWRERRLHSRLPPAK</sequence>
<organism evidence="2 3">
    <name type="scientific">Stylosanthes scabra</name>
    <dbReference type="NCBI Taxonomy" id="79078"/>
    <lineage>
        <taxon>Eukaryota</taxon>
        <taxon>Viridiplantae</taxon>
        <taxon>Streptophyta</taxon>
        <taxon>Embryophyta</taxon>
        <taxon>Tracheophyta</taxon>
        <taxon>Spermatophyta</taxon>
        <taxon>Magnoliopsida</taxon>
        <taxon>eudicotyledons</taxon>
        <taxon>Gunneridae</taxon>
        <taxon>Pentapetalae</taxon>
        <taxon>rosids</taxon>
        <taxon>fabids</taxon>
        <taxon>Fabales</taxon>
        <taxon>Fabaceae</taxon>
        <taxon>Papilionoideae</taxon>
        <taxon>50 kb inversion clade</taxon>
        <taxon>dalbergioids sensu lato</taxon>
        <taxon>Dalbergieae</taxon>
        <taxon>Pterocarpus clade</taxon>
        <taxon>Stylosanthes</taxon>
    </lineage>
</organism>
<dbReference type="Proteomes" id="UP001341840">
    <property type="component" value="Unassembled WGS sequence"/>
</dbReference>
<proteinExistence type="predicted"/>
<evidence type="ECO:0000256" key="1">
    <source>
        <dbReference type="SAM" id="MobiDB-lite"/>
    </source>
</evidence>
<comment type="caution">
    <text evidence="2">The sequence shown here is derived from an EMBL/GenBank/DDBJ whole genome shotgun (WGS) entry which is preliminary data.</text>
</comment>
<evidence type="ECO:0000313" key="2">
    <source>
        <dbReference type="EMBL" id="MED6166065.1"/>
    </source>
</evidence>